<dbReference type="GO" id="GO:0003676">
    <property type="term" value="F:nucleic acid binding"/>
    <property type="evidence" value="ECO:0007669"/>
    <property type="project" value="InterPro"/>
</dbReference>
<feature type="domain" description="Integrase catalytic" evidence="1">
    <location>
        <begin position="63"/>
        <end position="185"/>
    </location>
</feature>
<dbReference type="SUPFAM" id="SSF53098">
    <property type="entry name" value="Ribonuclease H-like"/>
    <property type="match status" value="1"/>
</dbReference>
<dbReference type="PROSITE" id="PS50994">
    <property type="entry name" value="INTEGRASE"/>
    <property type="match status" value="1"/>
</dbReference>
<dbReference type="InterPro" id="IPR036397">
    <property type="entry name" value="RNaseH_sf"/>
</dbReference>
<dbReference type="OrthoDB" id="6062143at2759"/>
<organism evidence="2 3">
    <name type="scientific">Mytilus edulis</name>
    <name type="common">Blue mussel</name>
    <dbReference type="NCBI Taxonomy" id="6550"/>
    <lineage>
        <taxon>Eukaryota</taxon>
        <taxon>Metazoa</taxon>
        <taxon>Spiralia</taxon>
        <taxon>Lophotrochozoa</taxon>
        <taxon>Mollusca</taxon>
        <taxon>Bivalvia</taxon>
        <taxon>Autobranchia</taxon>
        <taxon>Pteriomorphia</taxon>
        <taxon>Mytilida</taxon>
        <taxon>Mytiloidea</taxon>
        <taxon>Mytilidae</taxon>
        <taxon>Mytilinae</taxon>
        <taxon>Mytilus</taxon>
    </lineage>
</organism>
<dbReference type="InterPro" id="IPR001584">
    <property type="entry name" value="Integrase_cat-core"/>
</dbReference>
<dbReference type="EMBL" id="CAJPWZ010001566">
    <property type="protein sequence ID" value="CAG2217713.1"/>
    <property type="molecule type" value="Genomic_DNA"/>
</dbReference>
<reference evidence="2" key="1">
    <citation type="submission" date="2021-03" db="EMBL/GenBank/DDBJ databases">
        <authorList>
            <person name="Bekaert M."/>
        </authorList>
    </citation>
    <scope>NUCLEOTIDE SEQUENCE</scope>
</reference>
<evidence type="ECO:0000313" key="2">
    <source>
        <dbReference type="EMBL" id="CAG2217713.1"/>
    </source>
</evidence>
<comment type="caution">
    <text evidence="2">The sequence shown here is derived from an EMBL/GenBank/DDBJ whole genome shotgun (WGS) entry which is preliminary data.</text>
</comment>
<dbReference type="PANTHER" id="PTHR46585:SF1">
    <property type="entry name" value="CHROMO DOMAIN-CONTAINING PROTEIN"/>
    <property type="match status" value="1"/>
</dbReference>
<dbReference type="Proteomes" id="UP000683360">
    <property type="component" value="Unassembled WGS sequence"/>
</dbReference>
<evidence type="ECO:0000259" key="1">
    <source>
        <dbReference type="PROSITE" id="PS50994"/>
    </source>
</evidence>
<gene>
    <name evidence="2" type="ORF">MEDL_31389</name>
</gene>
<dbReference type="PANTHER" id="PTHR46585">
    <property type="entry name" value="INTEGRASE CORE DOMAIN CONTAINING PROTEIN"/>
    <property type="match status" value="1"/>
</dbReference>
<dbReference type="Pfam" id="PF00665">
    <property type="entry name" value="rve"/>
    <property type="match status" value="1"/>
</dbReference>
<accession>A0A8S3S7J7</accession>
<name>A0A8S3S7J7_MYTED</name>
<protein>
    <recommendedName>
        <fullName evidence="1">Integrase catalytic domain-containing protein</fullName>
    </recommendedName>
</protein>
<proteinExistence type="predicted"/>
<dbReference type="InterPro" id="IPR012337">
    <property type="entry name" value="RNaseH-like_sf"/>
</dbReference>
<sequence>MDDKTCPQQLAKTNEVIPTSNDINTEQHSAAPYSYQDNPSKQTYEICPLVTIVDQEPYSLQRPLRRPQNRTEIVVAGIDDQWSADLMDMVKFSKYNKEYKYVLVVIDVFSKYLWLRKLKDKKGESVATAFQDIFQTGRVPNKIRTDMGQEFKAKRVQTVFKKEEINHFYAFNEVKASVSERVIKQ</sequence>
<dbReference type="AlphaFoldDB" id="A0A8S3S7J7"/>
<dbReference type="GO" id="GO:0015074">
    <property type="term" value="P:DNA integration"/>
    <property type="evidence" value="ECO:0007669"/>
    <property type="project" value="InterPro"/>
</dbReference>
<evidence type="ECO:0000313" key="3">
    <source>
        <dbReference type="Proteomes" id="UP000683360"/>
    </source>
</evidence>
<dbReference type="Gene3D" id="3.30.420.10">
    <property type="entry name" value="Ribonuclease H-like superfamily/Ribonuclease H"/>
    <property type="match status" value="1"/>
</dbReference>
<keyword evidence="3" id="KW-1185">Reference proteome</keyword>